<dbReference type="OrthoDB" id="3149451at2759"/>
<evidence type="ECO:0000313" key="2">
    <source>
        <dbReference type="EMBL" id="CEL61876.1"/>
    </source>
</evidence>
<evidence type="ECO:0000256" key="1">
    <source>
        <dbReference type="SAM" id="MobiDB-lite"/>
    </source>
</evidence>
<evidence type="ECO:0000313" key="3">
    <source>
        <dbReference type="Proteomes" id="UP000059188"/>
    </source>
</evidence>
<sequence length="844" mass="93972">MVADKRTRTVGRSHAGRVITKINPSDPHPPNVAPIPLNHSRAKPLGNITKTCHDLLYNSHAPRPHWSQAVADLVTQYCPERHTPLIISLLPDHPLVVTIIELLRKGLRQRSVALLHRICRGRGKAGQELSALFLSPRALEILVDASLELKTLRLLPLIARELARTRSTQPTRDGPLARNLIVVHEKLTDTYYQLGDFQSVLSLYSASCKSQVYMDQIIFKRVIQSLFKRFFPSPTDQRRYSIPRSLPLPDGSLAPVNQQPNNHRPIDSVLEQLRRILNHMTSENVVPSSRLLADIFRGLGTILKLETQGIETDFDRSGNQTETHKTLGIPAPQGSTPAFRLEKLILDETTWSTVGRIVNNILGQTMDPNSFRQPGDEGRMMLLMTWADVMLSLREDVADAIVRATGSRSTLKALSSRIDELLSTNQAWNYQRTFDRLARTSSLRPHHENSFGEIGSESDPALDLPVGPAPGEWPISRTLNEAQRISLLVRDRLVEGDSVAALLHFHSLASLCGAFRRLCDATSPADAPSLLVHSSGDDYQRPQEVVLAEARQELEVRVESVYVRLAGHALRTGDSSYVNDVLELAYTLPPRDNKRTFSRVWKRAMSAFVRWRTEWSGSGGIGRAFRTLADLLGIKFASSKGRQNKNAISEAIPRAITDPSRELFDLGWLREKKSWPDLGRNVFARHYVVSALIEEAEKTTSVHFRTGSTPNAKAATKHLQDVQRLSEEAKVRKTIRRETGNRPRSLPRSMDICPRGEEPGMRAREEATNVCGESGDHTHLGSRTALKTPMYSPQGGATPIAMLVGVLGALKVPMAVGEAEKLGYSGPRHESNTIQKTHIEKGVE</sequence>
<dbReference type="EMBL" id="LN679105">
    <property type="protein sequence ID" value="CEL61876.1"/>
    <property type="molecule type" value="Genomic_DNA"/>
</dbReference>
<feature type="region of interest" description="Disordered" evidence="1">
    <location>
        <begin position="1"/>
        <end position="38"/>
    </location>
</feature>
<reference evidence="2 3" key="1">
    <citation type="submission" date="2014-11" db="EMBL/GenBank/DDBJ databases">
        <authorList>
            <person name="Wibberg Daniel"/>
        </authorList>
    </citation>
    <scope>NUCLEOTIDE SEQUENCE [LARGE SCALE GENOMIC DNA]</scope>
    <source>
        <strain evidence="2">Rhizoctonia solani AG1-IB 7/3/14</strain>
    </source>
</reference>
<protein>
    <submittedName>
        <fullName evidence="2">Uncharacterized protein</fullName>
    </submittedName>
</protein>
<organism evidence="2 3">
    <name type="scientific">Thanatephorus cucumeris (strain AG1-IB / isolate 7/3/14)</name>
    <name type="common">Lettuce bottom rot fungus</name>
    <name type="synonym">Rhizoctonia solani</name>
    <dbReference type="NCBI Taxonomy" id="1108050"/>
    <lineage>
        <taxon>Eukaryota</taxon>
        <taxon>Fungi</taxon>
        <taxon>Dikarya</taxon>
        <taxon>Basidiomycota</taxon>
        <taxon>Agaricomycotina</taxon>
        <taxon>Agaricomycetes</taxon>
        <taxon>Cantharellales</taxon>
        <taxon>Ceratobasidiaceae</taxon>
        <taxon>Rhizoctonia</taxon>
        <taxon>Rhizoctonia solani AG-1</taxon>
    </lineage>
</organism>
<dbReference type="AlphaFoldDB" id="A0A0B7FV72"/>
<feature type="region of interest" description="Disordered" evidence="1">
    <location>
        <begin position="823"/>
        <end position="844"/>
    </location>
</feature>
<feature type="region of interest" description="Disordered" evidence="1">
    <location>
        <begin position="314"/>
        <end position="333"/>
    </location>
</feature>
<keyword evidence="3" id="KW-1185">Reference proteome</keyword>
<proteinExistence type="predicted"/>
<dbReference type="Proteomes" id="UP000059188">
    <property type="component" value="Unassembled WGS sequence"/>
</dbReference>
<name>A0A0B7FV72_THACB</name>
<feature type="compositionally biased region" description="Basic and acidic residues" evidence="1">
    <location>
        <begin position="827"/>
        <end position="844"/>
    </location>
</feature>
<gene>
    <name evidence="2" type="ORF">RSOLAG1IB_04626</name>
</gene>
<feature type="region of interest" description="Disordered" evidence="1">
    <location>
        <begin position="738"/>
        <end position="758"/>
    </location>
</feature>
<accession>A0A0B7FV72</accession>